<proteinExistence type="predicted"/>
<accession>Q5KU32</accession>
<organism evidence="1">
    <name type="scientific">Clostridium cellulovorans</name>
    <dbReference type="NCBI Taxonomy" id="1493"/>
    <lineage>
        <taxon>Bacteria</taxon>
        <taxon>Bacillati</taxon>
        <taxon>Bacillota</taxon>
        <taxon>Clostridia</taxon>
        <taxon>Eubacteriales</taxon>
        <taxon>Clostridiaceae</taxon>
        <taxon>Clostridium</taxon>
    </lineage>
</organism>
<dbReference type="EMBL" id="AB032098">
    <property type="protein sequence ID" value="BAD83586.1"/>
    <property type="molecule type" value="Genomic_DNA"/>
</dbReference>
<dbReference type="AlphaFoldDB" id="Q5KU32"/>
<name>Q5KU32_CLOCL</name>
<sequence length="161" mass="18784">MSMRLNGSEITVSLLESQGSGAKIRFPKEQNQQSYEEWYKGQIQLEWHKKNVGLNSPIETEIKNNISTDSYQKVFMTRDETTINNNWRKSVLIVIDLQNDTFGGEFVSSQQPKVKLNDEPMNSENEPEKTMILNWYTENENDESPKCFYEINNMTNKYVAL</sequence>
<evidence type="ECO:0000313" key="1">
    <source>
        <dbReference type="EMBL" id="BAD83586.1"/>
    </source>
</evidence>
<protein>
    <submittedName>
        <fullName evidence="1">NifV homocitrate synthase, orf2</fullName>
    </submittedName>
</protein>
<reference evidence="1" key="1">
    <citation type="submission" date="1999-09" db="EMBL/GenBank/DDBJ databases">
        <title>A gene cluster containing a sigma factor is located upstream of the Clostridium cellulovorans cellulosomal gene cluster.</title>
        <authorList>
            <person name="Doi R.H."/>
            <person name="Karita S."/>
        </authorList>
    </citation>
    <scope>NUCLEOTIDE SEQUENCE</scope>
    <source>
        <strain evidence="1">ATCC35296</strain>
    </source>
</reference>